<organism evidence="2 3">
    <name type="scientific">Pandoravirus inopinatum</name>
    <dbReference type="NCBI Taxonomy" id="1605721"/>
    <lineage>
        <taxon>Viruses</taxon>
        <taxon>Pandoravirus</taxon>
    </lineage>
</organism>
<feature type="region of interest" description="Disordered" evidence="1">
    <location>
        <begin position="1"/>
        <end position="47"/>
    </location>
</feature>
<reference evidence="2 3" key="1">
    <citation type="journal article" date="2015" name="Parasitol. Res.">
        <title>Viruses in close associations with free-living amoebae.</title>
        <authorList>
            <person name="Scheid P."/>
        </authorList>
    </citation>
    <scope>NUCLEOTIDE SEQUENCE [LARGE SCALE GENOMIC DNA]</scope>
    <source>
        <strain evidence="2">KlaHel</strain>
    </source>
</reference>
<dbReference type="Proteomes" id="UP000202511">
    <property type="component" value="Segment"/>
</dbReference>
<evidence type="ECO:0000256" key="1">
    <source>
        <dbReference type="SAM" id="MobiDB-lite"/>
    </source>
</evidence>
<accession>A0A0B5J2R4</accession>
<dbReference type="RefSeq" id="YP_009120094.1">
    <property type="nucleotide sequence ID" value="NC_026440.1"/>
</dbReference>
<dbReference type="EMBL" id="KP136319">
    <property type="protein sequence ID" value="AJF97859.1"/>
    <property type="molecule type" value="Genomic_DNA"/>
</dbReference>
<protein>
    <submittedName>
        <fullName evidence="2">Uncharacterized protein</fullName>
    </submittedName>
</protein>
<evidence type="ECO:0000313" key="3">
    <source>
        <dbReference type="Proteomes" id="UP000202511"/>
    </source>
</evidence>
<dbReference type="KEGG" id="vg:23462776"/>
<feature type="region of interest" description="Disordered" evidence="1">
    <location>
        <begin position="78"/>
        <end position="114"/>
    </location>
</feature>
<sequence length="114" mass="13156">MASAPSATGVLRPRDVDHSETSFWSHNEEKGIKNVRPAKRNKKKEHPLLQRKSKCAFLVCLFFPIACRQDGWRLDRAQGGKRATMGCQEKKMKKNEENEERERRSPYEAGDLVQ</sequence>
<feature type="compositionally biased region" description="Basic and acidic residues" evidence="1">
    <location>
        <begin position="12"/>
        <end position="32"/>
    </location>
</feature>
<feature type="compositionally biased region" description="Basic residues" evidence="1">
    <location>
        <begin position="36"/>
        <end position="47"/>
    </location>
</feature>
<proteinExistence type="predicted"/>
<dbReference type="GeneID" id="23462776"/>
<feature type="compositionally biased region" description="Basic and acidic residues" evidence="1">
    <location>
        <begin position="88"/>
        <end position="106"/>
    </location>
</feature>
<evidence type="ECO:0000313" key="2">
    <source>
        <dbReference type="EMBL" id="AJF97859.1"/>
    </source>
</evidence>
<name>A0A0B5J2R4_9VIRU</name>